<evidence type="ECO:0000256" key="1">
    <source>
        <dbReference type="SAM" id="MobiDB-lite"/>
    </source>
</evidence>
<reference evidence="2 3" key="1">
    <citation type="submission" date="2015-04" db="EMBL/GenBank/DDBJ databases">
        <authorList>
            <person name="Heijne W.H."/>
            <person name="Fedorova N.D."/>
            <person name="Nierman W.C."/>
            <person name="Vollebregt A.W."/>
            <person name="Zhao Z."/>
            <person name="Wu L."/>
            <person name="Kumar M."/>
            <person name="Stam H."/>
            <person name="van den Berg M.A."/>
            <person name="Pel H.J."/>
        </authorList>
    </citation>
    <scope>NUCLEOTIDE SEQUENCE [LARGE SCALE GENOMIC DNA]</scope>
    <source>
        <strain evidence="2 3">CBS 393.64</strain>
    </source>
</reference>
<proteinExistence type="predicted"/>
<evidence type="ECO:0000313" key="2">
    <source>
        <dbReference type="EMBL" id="KKA25190.1"/>
    </source>
</evidence>
<dbReference type="AlphaFoldDB" id="A0A0F4Z4E2"/>
<evidence type="ECO:0000313" key="3">
    <source>
        <dbReference type="Proteomes" id="UP000053958"/>
    </source>
</evidence>
<feature type="region of interest" description="Disordered" evidence="1">
    <location>
        <begin position="57"/>
        <end position="135"/>
    </location>
</feature>
<comment type="caution">
    <text evidence="2">The sequence shown here is derived from an EMBL/GenBank/DDBJ whole genome shotgun (WGS) entry which is preliminary data.</text>
</comment>
<protein>
    <submittedName>
        <fullName evidence="2">Uncharacterized protein</fullName>
    </submittedName>
</protein>
<feature type="compositionally biased region" description="Basic and acidic residues" evidence="1">
    <location>
        <begin position="108"/>
        <end position="124"/>
    </location>
</feature>
<accession>A0A0F4Z4E2</accession>
<name>A0A0F4Z4E2_RASE3</name>
<dbReference type="EMBL" id="LASV01000033">
    <property type="protein sequence ID" value="KKA25190.1"/>
    <property type="molecule type" value="Genomic_DNA"/>
</dbReference>
<organism evidence="2 3">
    <name type="scientific">Rasamsonia emersonii (strain ATCC 16479 / CBS 393.64 / IMI 116815)</name>
    <dbReference type="NCBI Taxonomy" id="1408163"/>
    <lineage>
        <taxon>Eukaryota</taxon>
        <taxon>Fungi</taxon>
        <taxon>Dikarya</taxon>
        <taxon>Ascomycota</taxon>
        <taxon>Pezizomycotina</taxon>
        <taxon>Eurotiomycetes</taxon>
        <taxon>Eurotiomycetidae</taxon>
        <taxon>Eurotiales</taxon>
        <taxon>Trichocomaceae</taxon>
        <taxon>Rasamsonia</taxon>
    </lineage>
</organism>
<gene>
    <name evidence="2" type="ORF">T310_0781</name>
</gene>
<sequence>MAMSRSKWIIFLDAHRCRHKRLRGDRIESDDAAASCPAKYWLQEAANLRYKTAIPAPRHSRCGNTGFGQRREETTQSQLEEQRPVDGSRVVSESEEQKQADASSDGDPTVKADDAAGGNFDDRIPSGTVHSTPRKTYICNGSMMRIMMKDRMKSRRNFCPDTLLPAELRIAANWVLYLMRRINTSTGGFVSHKPASRSSSERTAITAREKAYHRGPPIVEHHTWPALVKRTRTAANRVDIVPIWLDDKMRDHGQSRHSETEDHLDGQFPQALGATRDQNPPVTVHHLGKTAEDTQQSTRKPYVAGHPQLDLDVAETSSAPPRVHIVGGPN</sequence>
<dbReference type="GeneID" id="25312835"/>
<keyword evidence="3" id="KW-1185">Reference proteome</keyword>
<dbReference type="Proteomes" id="UP000053958">
    <property type="component" value="Unassembled WGS sequence"/>
</dbReference>
<feature type="compositionally biased region" description="Basic and acidic residues" evidence="1">
    <location>
        <begin position="69"/>
        <end position="86"/>
    </location>
</feature>
<dbReference type="RefSeq" id="XP_013331802.1">
    <property type="nucleotide sequence ID" value="XM_013476348.1"/>
</dbReference>